<evidence type="ECO:0000313" key="4">
    <source>
        <dbReference type="EMBL" id="MDR6215197.1"/>
    </source>
</evidence>
<dbReference type="SMART" id="SM00267">
    <property type="entry name" value="GGDEF"/>
    <property type="match status" value="1"/>
</dbReference>
<gene>
    <name evidence="4" type="ORF">QE399_002886</name>
</gene>
<dbReference type="InterPro" id="IPR043128">
    <property type="entry name" value="Rev_trsase/Diguanyl_cyclase"/>
</dbReference>
<protein>
    <submittedName>
        <fullName evidence="4">Diguanylate cyclase (GGDEF)-like protein</fullName>
        <ecNumber evidence="4">2.7.7.65</ecNumber>
    </submittedName>
</protein>
<dbReference type="EC" id="2.7.7.65" evidence="4"/>
<dbReference type="SUPFAM" id="SSF52172">
    <property type="entry name" value="CheY-like"/>
    <property type="match status" value="1"/>
</dbReference>
<evidence type="ECO:0000259" key="3">
    <source>
        <dbReference type="PROSITE" id="PS50887"/>
    </source>
</evidence>
<dbReference type="InterPro" id="IPR035919">
    <property type="entry name" value="EAL_sf"/>
</dbReference>
<keyword evidence="4" id="KW-0808">Transferase</keyword>
<dbReference type="RefSeq" id="WP_309829613.1">
    <property type="nucleotide sequence ID" value="NZ_JAVIZX010000001.1"/>
</dbReference>
<dbReference type="PROSITE" id="PS50883">
    <property type="entry name" value="EAL"/>
    <property type="match status" value="1"/>
</dbReference>
<dbReference type="NCBIfam" id="TIGR00254">
    <property type="entry name" value="GGDEF"/>
    <property type="match status" value="1"/>
</dbReference>
<evidence type="ECO:0000313" key="5">
    <source>
        <dbReference type="Proteomes" id="UP001267710"/>
    </source>
</evidence>
<accession>A0ABU1ID93</accession>
<dbReference type="InterPro" id="IPR029787">
    <property type="entry name" value="Nucleotide_cyclase"/>
</dbReference>
<dbReference type="InterPro" id="IPR001633">
    <property type="entry name" value="EAL_dom"/>
</dbReference>
<dbReference type="CDD" id="cd01948">
    <property type="entry name" value="EAL"/>
    <property type="match status" value="1"/>
</dbReference>
<sequence length="744" mass="79778">MSIQLGHDGPAAGVACPPGPADGAHRPSYGSPGWRVLVADPDAPVHATVRALLEGLELAGRPVHCLHAQNAEEARAVLLGESDVAVVLLGTAWERPGTALELLDFIRHTAGLLHTRIVLHTARTAQVPDQELLLQYDINDHRDHSELTPSRLLPAVITAIRSYDQRCAIESSRRSLERIVRSSAALLEENDLHAFAAGVVTQLAALLGVPARGMVCLVPGPPPARCEILAATGAFSGFVGQALAELPASRCQSLLARAARFGHHIHGEEGGVALYLASGSGRSMAVCVDTPGPHGTLDRPLLDVFTANLRTLLHNRDLLDRLHRFAYYDPLVQLPNRAHFVEQVDACVRGGSAQGHLLALIDIDDFSAANDVMGHRFGDHLLQAVARRLAEALPPGALLARVGSDTFGVLAEAQRVALPLLLQCVRPPPTVDGVPHKVSLTCGYVHLPARAQAGADLVKDATIALKRAKRGHRGQHLQYLEHMGAEARHRAVLLAQLRAAIDNAELFLVYQPQLHLETSALVGLEALLRWRTPDGRFVSPDDFIPMAEHSGLIVPLGQWVLAAACQTMRALLDAGHAPLRMAVNVSAAQLQDPGFLDAVRAALSASGLGGTHLELEITESVAVVPTQLLQSTLAALRQDGVSIAIDDFGTGYSSLSYLERLPLDRIKIDRSFVRQPRGEQGARIAEMIVQLGRQLGLQVVAEGIEDAASWDALRRMGCDVGQGYHIAPPLGLEQLGQWLRGRTA</sequence>
<feature type="domain" description="EAL" evidence="2">
    <location>
        <begin position="490"/>
        <end position="743"/>
    </location>
</feature>
<dbReference type="SUPFAM" id="SSF141868">
    <property type="entry name" value="EAL domain-like"/>
    <property type="match status" value="1"/>
</dbReference>
<keyword evidence="5" id="KW-1185">Reference proteome</keyword>
<dbReference type="InterPro" id="IPR050706">
    <property type="entry name" value="Cyclic-di-GMP_PDE-like"/>
</dbReference>
<dbReference type="PROSITE" id="PS50887">
    <property type="entry name" value="GGDEF"/>
    <property type="match status" value="1"/>
</dbReference>
<organism evidence="4 5">
    <name type="scientific">Paracidovorax wautersii</name>
    <dbReference type="NCBI Taxonomy" id="1177982"/>
    <lineage>
        <taxon>Bacteria</taxon>
        <taxon>Pseudomonadati</taxon>
        <taxon>Pseudomonadota</taxon>
        <taxon>Betaproteobacteria</taxon>
        <taxon>Burkholderiales</taxon>
        <taxon>Comamonadaceae</taxon>
        <taxon>Paracidovorax</taxon>
    </lineage>
</organism>
<dbReference type="Pfam" id="PF00990">
    <property type="entry name" value="GGDEF"/>
    <property type="match status" value="1"/>
</dbReference>
<keyword evidence="4" id="KW-0548">Nucleotidyltransferase</keyword>
<evidence type="ECO:0000259" key="2">
    <source>
        <dbReference type="PROSITE" id="PS50883"/>
    </source>
</evidence>
<name>A0ABU1ID93_9BURK</name>
<dbReference type="Pfam" id="PF11849">
    <property type="entry name" value="DUF3369"/>
    <property type="match status" value="1"/>
</dbReference>
<dbReference type="InterPro" id="IPR011006">
    <property type="entry name" value="CheY-like_superfamily"/>
</dbReference>
<feature type="domain" description="GGDEF" evidence="3">
    <location>
        <begin position="354"/>
        <end position="483"/>
    </location>
</feature>
<dbReference type="EMBL" id="JAVIZX010000001">
    <property type="protein sequence ID" value="MDR6215197.1"/>
    <property type="molecule type" value="Genomic_DNA"/>
</dbReference>
<dbReference type="PANTHER" id="PTHR33121:SF71">
    <property type="entry name" value="OXYGEN SENSOR PROTEIN DOSP"/>
    <property type="match status" value="1"/>
</dbReference>
<dbReference type="Pfam" id="PF00563">
    <property type="entry name" value="EAL"/>
    <property type="match status" value="1"/>
</dbReference>
<dbReference type="InterPro" id="IPR021800">
    <property type="entry name" value="DUF3369"/>
</dbReference>
<evidence type="ECO:0000256" key="1">
    <source>
        <dbReference type="SAM" id="MobiDB-lite"/>
    </source>
</evidence>
<dbReference type="CDD" id="cd01949">
    <property type="entry name" value="GGDEF"/>
    <property type="match status" value="1"/>
</dbReference>
<dbReference type="Gene3D" id="3.20.20.450">
    <property type="entry name" value="EAL domain"/>
    <property type="match status" value="1"/>
</dbReference>
<dbReference type="PANTHER" id="PTHR33121">
    <property type="entry name" value="CYCLIC DI-GMP PHOSPHODIESTERASE PDEF"/>
    <property type="match status" value="1"/>
</dbReference>
<dbReference type="SUPFAM" id="SSF55073">
    <property type="entry name" value="Nucleotide cyclase"/>
    <property type="match status" value="1"/>
</dbReference>
<reference evidence="4 5" key="1">
    <citation type="submission" date="2023-08" db="EMBL/GenBank/DDBJ databases">
        <title>Functional and genomic diversity of the sorghum phyllosphere microbiome.</title>
        <authorList>
            <person name="Shade A."/>
        </authorList>
    </citation>
    <scope>NUCLEOTIDE SEQUENCE [LARGE SCALE GENOMIC DNA]</scope>
    <source>
        <strain evidence="4 5">SORGH_AS_0335</strain>
    </source>
</reference>
<dbReference type="SMART" id="SM00052">
    <property type="entry name" value="EAL"/>
    <property type="match status" value="1"/>
</dbReference>
<feature type="region of interest" description="Disordered" evidence="1">
    <location>
        <begin position="1"/>
        <end position="27"/>
    </location>
</feature>
<comment type="caution">
    <text evidence="4">The sequence shown here is derived from an EMBL/GenBank/DDBJ whole genome shotgun (WGS) entry which is preliminary data.</text>
</comment>
<dbReference type="InterPro" id="IPR000160">
    <property type="entry name" value="GGDEF_dom"/>
</dbReference>
<dbReference type="GO" id="GO:0052621">
    <property type="term" value="F:diguanylate cyclase activity"/>
    <property type="evidence" value="ECO:0007669"/>
    <property type="project" value="UniProtKB-EC"/>
</dbReference>
<dbReference type="Gene3D" id="3.30.70.270">
    <property type="match status" value="1"/>
</dbReference>
<proteinExistence type="predicted"/>
<dbReference type="Proteomes" id="UP001267710">
    <property type="component" value="Unassembled WGS sequence"/>
</dbReference>